<dbReference type="Proteomes" id="UP000237246">
    <property type="component" value="Unassembled WGS sequence"/>
</dbReference>
<keyword evidence="2" id="KW-0808">Transferase</keyword>
<comment type="caution">
    <text evidence="5">The sequence shown here is derived from an EMBL/GenBank/DDBJ whole genome shotgun (WGS) entry which is preliminary data.</text>
</comment>
<feature type="domain" description="Protein arginine N-methyltransferase" evidence="4">
    <location>
        <begin position="103"/>
        <end position="157"/>
    </location>
</feature>
<gene>
    <name evidence="5" type="ORF">CIB84_008751</name>
</gene>
<evidence type="ECO:0000259" key="4">
    <source>
        <dbReference type="Pfam" id="PF22528"/>
    </source>
</evidence>
<dbReference type="GO" id="GO:0016274">
    <property type="term" value="F:protein-arginine N-methyltransferase activity"/>
    <property type="evidence" value="ECO:0007669"/>
    <property type="project" value="InterPro"/>
</dbReference>
<dbReference type="InterPro" id="IPR025799">
    <property type="entry name" value="Arg_MeTrfase"/>
</dbReference>
<evidence type="ECO:0000313" key="6">
    <source>
        <dbReference type="Proteomes" id="UP000237246"/>
    </source>
</evidence>
<dbReference type="Gene3D" id="2.70.160.11">
    <property type="entry name" value="Hnrnp arginine n-methyltransferase1"/>
    <property type="match status" value="1"/>
</dbReference>
<dbReference type="AlphaFoldDB" id="A0A2P4STS3"/>
<dbReference type="InterPro" id="IPR029063">
    <property type="entry name" value="SAM-dependent_MTases_sf"/>
</dbReference>
<dbReference type="GO" id="GO:0032259">
    <property type="term" value="P:methylation"/>
    <property type="evidence" value="ECO:0007669"/>
    <property type="project" value="UniProtKB-KW"/>
</dbReference>
<name>A0A2P4STS3_BAMTH</name>
<protein>
    <recommendedName>
        <fullName evidence="4">Protein arginine N-methyltransferase domain-containing protein</fullName>
    </recommendedName>
</protein>
<keyword evidence="1" id="KW-0489">Methyltransferase</keyword>
<organism evidence="5 6">
    <name type="scientific">Bambusicola thoracicus</name>
    <name type="common">Chinese bamboo-partridge</name>
    <name type="synonym">Perdix thoracica</name>
    <dbReference type="NCBI Taxonomy" id="9083"/>
    <lineage>
        <taxon>Eukaryota</taxon>
        <taxon>Metazoa</taxon>
        <taxon>Chordata</taxon>
        <taxon>Craniata</taxon>
        <taxon>Vertebrata</taxon>
        <taxon>Euteleostomi</taxon>
        <taxon>Archelosauria</taxon>
        <taxon>Archosauria</taxon>
        <taxon>Dinosauria</taxon>
        <taxon>Saurischia</taxon>
        <taxon>Theropoda</taxon>
        <taxon>Coelurosauria</taxon>
        <taxon>Aves</taxon>
        <taxon>Neognathae</taxon>
        <taxon>Galloanserae</taxon>
        <taxon>Galliformes</taxon>
        <taxon>Phasianidae</taxon>
        <taxon>Perdicinae</taxon>
        <taxon>Bambusicola</taxon>
    </lineage>
</organism>
<evidence type="ECO:0000256" key="2">
    <source>
        <dbReference type="ARBA" id="ARBA00022679"/>
    </source>
</evidence>
<dbReference type="Pfam" id="PF22528">
    <property type="entry name" value="PRMT_C"/>
    <property type="match status" value="1"/>
</dbReference>
<dbReference type="OrthoDB" id="7848332at2759"/>
<dbReference type="GO" id="GO:0042054">
    <property type="term" value="F:histone methyltransferase activity"/>
    <property type="evidence" value="ECO:0007669"/>
    <property type="project" value="TreeGrafter"/>
</dbReference>
<keyword evidence="3" id="KW-0949">S-adenosyl-L-methionine</keyword>
<keyword evidence="6" id="KW-1185">Reference proteome</keyword>
<proteinExistence type="predicted"/>
<reference evidence="5 6" key="1">
    <citation type="submission" date="2018-01" db="EMBL/GenBank/DDBJ databases">
        <title>Comparison of the Chinese Bamboo Partridge and Red Junglefowl genome sequences highlights the importance of demography in genome evolution.</title>
        <authorList>
            <person name="Tiley G.P."/>
            <person name="Kimball R.T."/>
            <person name="Braun E.L."/>
            <person name="Burleigh J.G."/>
        </authorList>
    </citation>
    <scope>NUCLEOTIDE SEQUENCE [LARGE SCALE GENOMIC DNA]</scope>
    <source>
        <strain evidence="5">RTK389</strain>
        <tissue evidence="5">Blood</tissue>
    </source>
</reference>
<feature type="non-terminal residue" evidence="5">
    <location>
        <position position="159"/>
    </location>
</feature>
<dbReference type="SUPFAM" id="SSF53335">
    <property type="entry name" value="S-adenosyl-L-methionine-dependent methyltransferases"/>
    <property type="match status" value="1"/>
</dbReference>
<accession>A0A2P4STS3</accession>
<evidence type="ECO:0000313" key="5">
    <source>
        <dbReference type="EMBL" id="POI27499.1"/>
    </source>
</evidence>
<dbReference type="EMBL" id="PPHD01023506">
    <property type="protein sequence ID" value="POI27499.1"/>
    <property type="molecule type" value="Genomic_DNA"/>
</dbReference>
<dbReference type="PANTHER" id="PTHR11006:SF53">
    <property type="entry name" value="PROTEIN ARGININE N-METHYLTRANSFERASE 3"/>
    <property type="match status" value="1"/>
</dbReference>
<sequence>MEARMLPHSIMGRKQGYFLLFESMLDSVIYAKDKYLAEGGSGDYCLTLQCPEICEALLRDKGFPIVYCSPRELLLVTDDFKALSREGHRCRSDESEVYPDICTISLVAVGDMNKHTEKLLFWEDVYGFDMSCMKKAVIPEAVVEVLDPSTLISETSIIK</sequence>
<dbReference type="PANTHER" id="PTHR11006">
    <property type="entry name" value="PROTEIN ARGININE N-METHYLTRANSFERASE"/>
    <property type="match status" value="1"/>
</dbReference>
<evidence type="ECO:0000256" key="3">
    <source>
        <dbReference type="ARBA" id="ARBA00022691"/>
    </source>
</evidence>
<evidence type="ECO:0000256" key="1">
    <source>
        <dbReference type="ARBA" id="ARBA00022603"/>
    </source>
</evidence>
<dbReference type="GO" id="GO:0005634">
    <property type="term" value="C:nucleus"/>
    <property type="evidence" value="ECO:0007669"/>
    <property type="project" value="TreeGrafter"/>
</dbReference>
<dbReference type="InterPro" id="IPR055135">
    <property type="entry name" value="PRMT_dom"/>
</dbReference>